<evidence type="ECO:0000256" key="10">
    <source>
        <dbReference type="ARBA" id="ARBA00023316"/>
    </source>
</evidence>
<keyword evidence="11" id="KW-0175">Coiled coil</keyword>
<comment type="subcellular location">
    <subcellularLocation>
        <location evidence="2">Cell membrane</location>
    </subcellularLocation>
    <subcellularLocation>
        <location evidence="1">Membrane</location>
        <topology evidence="1">Single-pass membrane protein</topology>
    </subcellularLocation>
</comment>
<dbReference type="Pfam" id="PF00905">
    <property type="entry name" value="Transpeptidase"/>
    <property type="match status" value="2"/>
</dbReference>
<keyword evidence="4" id="KW-1003">Cell membrane</keyword>
<feature type="domain" description="Penicillin-binding protein transpeptidase" evidence="14">
    <location>
        <begin position="425"/>
        <end position="620"/>
    </location>
</feature>
<evidence type="ECO:0000256" key="9">
    <source>
        <dbReference type="ARBA" id="ARBA00023136"/>
    </source>
</evidence>
<evidence type="ECO:0000256" key="12">
    <source>
        <dbReference type="SAM" id="MobiDB-lite"/>
    </source>
</evidence>
<evidence type="ECO:0000256" key="11">
    <source>
        <dbReference type="SAM" id="Coils"/>
    </source>
</evidence>
<evidence type="ECO:0000256" key="13">
    <source>
        <dbReference type="SAM" id="Phobius"/>
    </source>
</evidence>
<evidence type="ECO:0000256" key="6">
    <source>
        <dbReference type="ARBA" id="ARBA00022960"/>
    </source>
</evidence>
<sequence>MIVNKPNKKKKGSPYTVFYVIMAIIFSVIIGKLLYLQVYKHQDYKEKADTGSTRFISEKAPRGIIYDDDGNVLATNKQNYVLTYMQTDEADKAFYSSMNKIFNILKENNEKFLDDLLLKINSSGKFYYNFKTSDTEAQKLVELRFKKDRGLNDLVQNTLYKDHNGDFTDDELNAINDALLSISIEDTFYYLVDTYNLYEMLLPEGYTSEEKKALAKSFVDPTIDQNSKNRDYVKESVDYGKRVTDELLKKYSLEEIRNYMVIRDAIKMKSYEGYKAVTIANNIKRDTAFIIYQKLSDLPGVDVSLEPVRYYPFGNLASHILGYVSSITGPEETVYELMGYDASTDLVGASGIESAFEDQLKGNKGGTTVKVNSQGRNTETLFELESYPGNNVHLTIDKDVQYAAQEALKDTLEKIRLEQPSATRGAVIAIEVKTGRVLAMASYPDYDPNDFAIPGELSDEKYEQYFSPDLTKFGTEHIQKTHATKSLDELFPLNEEGVREDFYDIYPRAMFNYATLGKIPPGSVFKPLTSIAGLMEGVISTTEYMNDTSGWWERDGFGAENFGHVANGPTDLRLALQKSSNYFYYETGYRLWDQNGRDVEALDSLAKYVWRFGLGVDPNSPQAANPTTGIEIEEGFGQTYNFTSWKNKIIETPMYSLVEALQKGVSTSGNFIFIPLDISKSEEDSEELKNAKEAIKNKIKEILEKVGTDEQMNDYTEVANLMLPEVKTFMKESVKYKQAVADYESKTGKKADLDDQADSVANAIAEYIISEQTTQITSFAQIVMDAIGQGMNNLTPLQIANYVATLANGGERHKVMLVDKITSPTGEVIQEFNPEVVDNLEIPSEYLQAVKEGMRRVNTSSENGMAYQSFGEGKFPIAVCGKTGTADFATDEIYIEQGRKAYGNYISFAPMDDPEIAIFSTLYDGNKGSDGAPIHKAIYEAFFKEELLKLDPSYASKSSSFVKYVQNAPKDNNTTNGMETTTNESDNTNITE</sequence>
<evidence type="ECO:0000256" key="7">
    <source>
        <dbReference type="ARBA" id="ARBA00022984"/>
    </source>
</evidence>
<feature type="coiled-coil region" evidence="11">
    <location>
        <begin position="678"/>
        <end position="705"/>
    </location>
</feature>
<gene>
    <name evidence="16" type="ORF">H8S20_13060</name>
</gene>
<keyword evidence="6" id="KW-0133">Cell shape</keyword>
<comment type="caution">
    <text evidence="16">The sequence shown here is derived from an EMBL/GenBank/DDBJ whole genome shotgun (WGS) entry which is preliminary data.</text>
</comment>
<proteinExistence type="inferred from homology"/>
<keyword evidence="5 13" id="KW-0812">Transmembrane</keyword>
<dbReference type="PANTHER" id="PTHR30627">
    <property type="entry name" value="PEPTIDOGLYCAN D,D-TRANSPEPTIDASE"/>
    <property type="match status" value="1"/>
</dbReference>
<evidence type="ECO:0000256" key="3">
    <source>
        <dbReference type="ARBA" id="ARBA00007171"/>
    </source>
</evidence>
<evidence type="ECO:0000313" key="17">
    <source>
        <dbReference type="Proteomes" id="UP000596929"/>
    </source>
</evidence>
<dbReference type="InterPro" id="IPR001460">
    <property type="entry name" value="PCN-bd_Tpept"/>
</dbReference>
<keyword evidence="8 13" id="KW-1133">Transmembrane helix</keyword>
<evidence type="ECO:0000259" key="14">
    <source>
        <dbReference type="Pfam" id="PF00905"/>
    </source>
</evidence>
<dbReference type="InterPro" id="IPR012338">
    <property type="entry name" value="Beta-lactam/transpept-like"/>
</dbReference>
<feature type="region of interest" description="Disordered" evidence="12">
    <location>
        <begin position="968"/>
        <end position="992"/>
    </location>
</feature>
<keyword evidence="7" id="KW-0573">Peptidoglycan synthesis</keyword>
<dbReference type="InterPro" id="IPR036138">
    <property type="entry name" value="PBP_dimer_sf"/>
</dbReference>
<keyword evidence="10" id="KW-0961">Cell wall biogenesis/degradation</keyword>
<dbReference type="InterPro" id="IPR005311">
    <property type="entry name" value="PBP_dimer"/>
</dbReference>
<feature type="domain" description="Penicillin-binding protein transpeptidase" evidence="14">
    <location>
        <begin position="786"/>
        <end position="939"/>
    </location>
</feature>
<dbReference type="InterPro" id="IPR050515">
    <property type="entry name" value="Beta-lactam/transpept"/>
</dbReference>
<dbReference type="Proteomes" id="UP000596929">
    <property type="component" value="Unassembled WGS sequence"/>
</dbReference>
<evidence type="ECO:0000313" key="16">
    <source>
        <dbReference type="EMBL" id="MBC5629812.1"/>
    </source>
</evidence>
<evidence type="ECO:0000259" key="15">
    <source>
        <dbReference type="Pfam" id="PF03717"/>
    </source>
</evidence>
<dbReference type="Gene3D" id="3.40.710.10">
    <property type="entry name" value="DD-peptidase/beta-lactamase superfamily"/>
    <property type="match status" value="2"/>
</dbReference>
<evidence type="ECO:0000256" key="1">
    <source>
        <dbReference type="ARBA" id="ARBA00004167"/>
    </source>
</evidence>
<reference evidence="16 17" key="1">
    <citation type="submission" date="2020-08" db="EMBL/GenBank/DDBJ databases">
        <title>Genome public.</title>
        <authorList>
            <person name="Liu C."/>
            <person name="Sun Q."/>
        </authorList>
    </citation>
    <scope>NUCLEOTIDE SEQUENCE [LARGE SCALE GENOMIC DNA]</scope>
    <source>
        <strain evidence="16 17">NSJ-6</strain>
    </source>
</reference>
<name>A0ABR7DEN2_9CLOT</name>
<evidence type="ECO:0000256" key="4">
    <source>
        <dbReference type="ARBA" id="ARBA00022475"/>
    </source>
</evidence>
<dbReference type="Gene3D" id="1.10.10.1230">
    <property type="entry name" value="Penicillin-binding protein, N-terminal non-catalytic domain, head sub-domain"/>
    <property type="match status" value="1"/>
</dbReference>
<dbReference type="SUPFAM" id="SSF56519">
    <property type="entry name" value="Penicillin binding protein dimerisation domain"/>
    <property type="match status" value="1"/>
</dbReference>
<feature type="compositionally biased region" description="Low complexity" evidence="12">
    <location>
        <begin position="972"/>
        <end position="984"/>
    </location>
</feature>
<comment type="similarity">
    <text evidence="3">Belongs to the transpeptidase family.</text>
</comment>
<evidence type="ECO:0000256" key="8">
    <source>
        <dbReference type="ARBA" id="ARBA00022989"/>
    </source>
</evidence>
<dbReference type="EMBL" id="JACOOO010000030">
    <property type="protein sequence ID" value="MBC5629812.1"/>
    <property type="molecule type" value="Genomic_DNA"/>
</dbReference>
<keyword evidence="17" id="KW-1185">Reference proteome</keyword>
<feature type="transmembrane region" description="Helical" evidence="13">
    <location>
        <begin position="12"/>
        <end position="35"/>
    </location>
</feature>
<organism evidence="16 17">
    <name type="scientific">Clostridium hominis</name>
    <dbReference type="NCBI Taxonomy" id="2763036"/>
    <lineage>
        <taxon>Bacteria</taxon>
        <taxon>Bacillati</taxon>
        <taxon>Bacillota</taxon>
        <taxon>Clostridia</taxon>
        <taxon>Eubacteriales</taxon>
        <taxon>Clostridiaceae</taxon>
        <taxon>Clostridium</taxon>
    </lineage>
</organism>
<protein>
    <submittedName>
        <fullName evidence="16">Penicillin-binding protein</fullName>
    </submittedName>
</protein>
<dbReference type="Gene3D" id="3.90.1310.10">
    <property type="entry name" value="Penicillin-binding protein 2a (Domain 2)"/>
    <property type="match status" value="2"/>
</dbReference>
<evidence type="ECO:0000256" key="2">
    <source>
        <dbReference type="ARBA" id="ARBA00004236"/>
    </source>
</evidence>
<dbReference type="Pfam" id="PF03717">
    <property type="entry name" value="PBP_dimer"/>
    <property type="match status" value="1"/>
</dbReference>
<dbReference type="PANTHER" id="PTHR30627:SF2">
    <property type="entry name" value="PEPTIDOGLYCAN D,D-TRANSPEPTIDASE MRDA"/>
    <property type="match status" value="1"/>
</dbReference>
<evidence type="ECO:0000256" key="5">
    <source>
        <dbReference type="ARBA" id="ARBA00022692"/>
    </source>
</evidence>
<feature type="domain" description="Penicillin-binding protein dimerisation" evidence="15">
    <location>
        <begin position="58"/>
        <end position="380"/>
    </location>
</feature>
<keyword evidence="9 13" id="KW-0472">Membrane</keyword>
<dbReference type="SUPFAM" id="SSF56601">
    <property type="entry name" value="beta-lactamase/transpeptidase-like"/>
    <property type="match status" value="1"/>
</dbReference>
<dbReference type="RefSeq" id="WP_186860406.1">
    <property type="nucleotide sequence ID" value="NZ_JACOOO010000030.1"/>
</dbReference>
<accession>A0ABR7DEN2</accession>